<evidence type="ECO:0000313" key="3">
    <source>
        <dbReference type="Proteomes" id="UP001196413"/>
    </source>
</evidence>
<dbReference type="Proteomes" id="UP001196413">
    <property type="component" value="Unassembled WGS sequence"/>
</dbReference>
<protein>
    <submittedName>
        <fullName evidence="2">Uncharacterized protein</fullName>
    </submittedName>
</protein>
<feature type="region of interest" description="Disordered" evidence="1">
    <location>
        <begin position="60"/>
        <end position="119"/>
    </location>
</feature>
<reference evidence="2" key="1">
    <citation type="submission" date="2021-06" db="EMBL/GenBank/DDBJ databases">
        <title>Parelaphostrongylus tenuis whole genome reference sequence.</title>
        <authorList>
            <person name="Garwood T.J."/>
            <person name="Larsen P.A."/>
            <person name="Fountain-Jones N.M."/>
            <person name="Garbe J.R."/>
            <person name="Macchietto M.G."/>
            <person name="Kania S.A."/>
            <person name="Gerhold R.W."/>
            <person name="Richards J.E."/>
            <person name="Wolf T.M."/>
        </authorList>
    </citation>
    <scope>NUCLEOTIDE SEQUENCE</scope>
    <source>
        <strain evidence="2">MNPRO001-30</strain>
        <tissue evidence="2">Meninges</tissue>
    </source>
</reference>
<sequence length="119" mass="12623">MSMSTSKILETSHVVALESVNPGAGGQCNSEFSVLYALVPSKSTPPDIGEELYLRVLPKTTSDVPGEQRFGPLLSGPAMSTSPRSHPPSRQRKTACRQADKEEADRTGLRVAGSSAVQP</sequence>
<evidence type="ECO:0000256" key="1">
    <source>
        <dbReference type="SAM" id="MobiDB-lite"/>
    </source>
</evidence>
<proteinExistence type="predicted"/>
<name>A0AAD5N065_PARTN</name>
<dbReference type="EMBL" id="JAHQIW010005335">
    <property type="protein sequence ID" value="KAJ1365703.1"/>
    <property type="molecule type" value="Genomic_DNA"/>
</dbReference>
<feature type="compositionally biased region" description="Basic and acidic residues" evidence="1">
    <location>
        <begin position="98"/>
        <end position="108"/>
    </location>
</feature>
<comment type="caution">
    <text evidence="2">The sequence shown here is derived from an EMBL/GenBank/DDBJ whole genome shotgun (WGS) entry which is preliminary data.</text>
</comment>
<evidence type="ECO:0000313" key="2">
    <source>
        <dbReference type="EMBL" id="KAJ1365703.1"/>
    </source>
</evidence>
<gene>
    <name evidence="2" type="ORF">KIN20_026117</name>
</gene>
<organism evidence="2 3">
    <name type="scientific">Parelaphostrongylus tenuis</name>
    <name type="common">Meningeal worm</name>
    <dbReference type="NCBI Taxonomy" id="148309"/>
    <lineage>
        <taxon>Eukaryota</taxon>
        <taxon>Metazoa</taxon>
        <taxon>Ecdysozoa</taxon>
        <taxon>Nematoda</taxon>
        <taxon>Chromadorea</taxon>
        <taxon>Rhabditida</taxon>
        <taxon>Rhabditina</taxon>
        <taxon>Rhabditomorpha</taxon>
        <taxon>Strongyloidea</taxon>
        <taxon>Metastrongylidae</taxon>
        <taxon>Parelaphostrongylus</taxon>
    </lineage>
</organism>
<accession>A0AAD5N065</accession>
<dbReference type="AlphaFoldDB" id="A0AAD5N065"/>
<keyword evidence="3" id="KW-1185">Reference proteome</keyword>